<protein>
    <submittedName>
        <fullName evidence="1">Uncharacterized protein</fullName>
    </submittedName>
</protein>
<dbReference type="AlphaFoldDB" id="A0A161LGJ5"/>
<proteinExistence type="predicted"/>
<keyword evidence="2" id="KW-1185">Reference proteome</keyword>
<reference evidence="2" key="2">
    <citation type="journal article" date="2017" name="Genome Announc.">
        <title>Draft genome sequence of Paludibacter jiangxiensis NM7(T), a propionate-producing fermentative bacterium.</title>
        <authorList>
            <person name="Qiu Y.-L."/>
            <person name="Tourlousse D.M."/>
            <person name="Matsuura N."/>
            <person name="Ohashi A."/>
            <person name="Sekiguchi Y."/>
        </authorList>
    </citation>
    <scope>NUCLEOTIDE SEQUENCE [LARGE SCALE GENOMIC DNA]</scope>
    <source>
        <strain evidence="2">NM7</strain>
    </source>
</reference>
<dbReference type="OrthoDB" id="7597037at2"/>
<evidence type="ECO:0000313" key="2">
    <source>
        <dbReference type="Proteomes" id="UP000076586"/>
    </source>
</evidence>
<accession>A0A161LGJ5</accession>
<comment type="caution">
    <text evidence="1">The sequence shown here is derived from an EMBL/GenBank/DDBJ whole genome shotgun (WGS) entry which is preliminary data.</text>
</comment>
<evidence type="ECO:0000313" key="1">
    <source>
        <dbReference type="EMBL" id="GAT64057.1"/>
    </source>
</evidence>
<organism evidence="1 2">
    <name type="scientific">Paludibacter jiangxiensis</name>
    <dbReference type="NCBI Taxonomy" id="681398"/>
    <lineage>
        <taxon>Bacteria</taxon>
        <taxon>Pseudomonadati</taxon>
        <taxon>Bacteroidota</taxon>
        <taxon>Bacteroidia</taxon>
        <taxon>Bacteroidales</taxon>
        <taxon>Paludibacteraceae</taxon>
        <taxon>Paludibacter</taxon>
    </lineage>
</organism>
<gene>
    <name evidence="1" type="ORF">PJIAN_4601</name>
</gene>
<dbReference type="Proteomes" id="UP000076586">
    <property type="component" value="Unassembled WGS sequence"/>
</dbReference>
<name>A0A161LGJ5_9BACT</name>
<dbReference type="RefSeq" id="WP_068705804.1">
    <property type="nucleotide sequence ID" value="NZ_BDCR01000004.1"/>
</dbReference>
<reference evidence="2" key="1">
    <citation type="submission" date="2016-04" db="EMBL/GenBank/DDBJ databases">
        <title>Draft genome sequence of Paludibacter jiangxiensis strain NM7.</title>
        <authorList>
            <person name="Qiu Y."/>
            <person name="Matsuura N."/>
            <person name="Ohashi A."/>
            <person name="Tourlousse M.D."/>
            <person name="Sekiguchi Y."/>
        </authorList>
    </citation>
    <scope>NUCLEOTIDE SEQUENCE [LARGE SCALE GENOMIC DNA]</scope>
    <source>
        <strain evidence="2">NM7</strain>
    </source>
</reference>
<dbReference type="EMBL" id="BDCR01000004">
    <property type="protein sequence ID" value="GAT64057.1"/>
    <property type="molecule type" value="Genomic_DNA"/>
</dbReference>
<sequence>METKQQIRLICATCGSDSHFEFNEKKSHIKCTNCNREYSGGYNELLELNKDRIRQQMAQEAKSEILNHLKEAFKTTKT</sequence>